<dbReference type="AlphaFoldDB" id="A0A1U9JT07"/>
<evidence type="ECO:0000256" key="1">
    <source>
        <dbReference type="SAM" id="MobiDB-lite"/>
    </source>
</evidence>
<reference evidence="2 3" key="2">
    <citation type="journal article" date="2016" name="Sci. Rep.">
        <title>The genome of Rhizobiales bacteria in predatory ants reveals urease gene functions but no genes for nitrogen fixation.</title>
        <authorList>
            <person name="Neuvonen M.M."/>
            <person name="Tamarit D."/>
            <person name="Naslund K."/>
            <person name="Liebig J."/>
            <person name="Feldhaar H."/>
            <person name="Moran N.A."/>
            <person name="Guy L."/>
            <person name="Andersson S.G."/>
        </authorList>
    </citation>
    <scope>NUCLEOTIDE SEQUENCE [LARGE SCALE GENOMIC DNA]</scope>
    <source>
        <strain evidence="2 3">Hsal</strain>
    </source>
</reference>
<reference evidence="2 3" key="1">
    <citation type="journal article" date="2010" name="Science">
        <title>Genomic comparison of the ants Camponotus floridanus and Harpegnathos saltator.</title>
        <authorList>
            <person name="Bonasio R."/>
            <person name="Zhang G."/>
            <person name="Ye C."/>
            <person name="Mutti N.S."/>
            <person name="Fang X."/>
            <person name="Qin N."/>
            <person name="Donahue G."/>
            <person name="Yang P."/>
            <person name="Li Q."/>
            <person name="Li C."/>
            <person name="Zhang P."/>
            <person name="Huang Z."/>
            <person name="Berger S.L."/>
            <person name="Reinberg D."/>
            <person name="Wang J."/>
            <person name="Liebig J."/>
        </authorList>
    </citation>
    <scope>NUCLEOTIDE SEQUENCE [LARGE SCALE GENOMIC DNA]</scope>
    <source>
        <strain evidence="2 3">Hsal</strain>
    </source>
</reference>
<sequence>MNKGLVVSAVLHILVLAAAVFTFTPAFIGEPASIIEPMPVDLVAIGDEERMRQGDESAQPVQKPVPMPTVKPPVEDEGQHIGNNRKLDRDTPVNPDETKERDVSGAPPVTGEKKAENIPPALEPKPETPRPGPEPEVKEAVAADIPAEPVVPEPVQEPQAVLPDVAHAPVPAIKPQPLPERPVATAQKGETLDDILSRSRQALVDRTKTSGGGTKRSTEEAAFGGRQNVGADGALQQTIATVVAGCLHDRFITGSLTGNPDYQNLYVYTHFILNQDGSLREIVELTPKGGNATGREIALQQARSAVNGCAPFALPADKYSQWRVVEVNLRVNDRW</sequence>
<keyword evidence="3" id="KW-1185">Reference proteome</keyword>
<dbReference type="KEGG" id="thd:BHV28_02710"/>
<feature type="compositionally biased region" description="Basic and acidic residues" evidence="1">
    <location>
        <begin position="73"/>
        <end position="103"/>
    </location>
</feature>
<accession>A0A1U9JT07</accession>
<dbReference type="Proteomes" id="UP000188912">
    <property type="component" value="Chromosome"/>
</dbReference>
<organism evidence="2 3">
    <name type="scientific">Candidatus Tokpelaia hoelldobleri</name>
    <dbReference type="NCBI Taxonomy" id="1902579"/>
    <lineage>
        <taxon>Bacteria</taxon>
        <taxon>Pseudomonadati</taxon>
        <taxon>Pseudomonadota</taxon>
        <taxon>Alphaproteobacteria</taxon>
        <taxon>Hyphomicrobiales</taxon>
        <taxon>Candidatus Tokpelaia</taxon>
    </lineage>
</organism>
<dbReference type="EMBL" id="CP017315">
    <property type="protein sequence ID" value="AQS40993.1"/>
    <property type="molecule type" value="Genomic_DNA"/>
</dbReference>
<gene>
    <name evidence="2" type="ORF">BHV28_02710</name>
</gene>
<protein>
    <submittedName>
        <fullName evidence="2">Uncharacterized protein</fullName>
    </submittedName>
</protein>
<name>A0A1U9JT07_9HYPH</name>
<evidence type="ECO:0000313" key="3">
    <source>
        <dbReference type="Proteomes" id="UP000188912"/>
    </source>
</evidence>
<proteinExistence type="predicted"/>
<evidence type="ECO:0000313" key="2">
    <source>
        <dbReference type="EMBL" id="AQS40993.1"/>
    </source>
</evidence>
<feature type="region of interest" description="Disordered" evidence="1">
    <location>
        <begin position="51"/>
        <end position="137"/>
    </location>
</feature>
<dbReference type="STRING" id="1902579.BHV28_02710"/>
<feature type="compositionally biased region" description="Basic and acidic residues" evidence="1">
    <location>
        <begin position="124"/>
        <end position="137"/>
    </location>
</feature>
<feature type="region of interest" description="Disordered" evidence="1">
    <location>
        <begin position="205"/>
        <end position="224"/>
    </location>
</feature>